<dbReference type="Proteomes" id="UP000036681">
    <property type="component" value="Unplaced"/>
</dbReference>
<protein>
    <submittedName>
        <fullName evidence="2">Ovule protein</fullName>
    </submittedName>
</protein>
<evidence type="ECO:0000313" key="1">
    <source>
        <dbReference type="Proteomes" id="UP000036681"/>
    </source>
</evidence>
<proteinExistence type="predicted"/>
<evidence type="ECO:0000313" key="2">
    <source>
        <dbReference type="WBParaSite" id="ALUE_0000026601-mRNA-1"/>
    </source>
</evidence>
<dbReference type="WBParaSite" id="ALUE_0000026601-mRNA-1">
    <property type="protein sequence ID" value="ALUE_0000026601-mRNA-1"/>
    <property type="gene ID" value="ALUE_0000026601"/>
</dbReference>
<dbReference type="AlphaFoldDB" id="A0A0M3HFH1"/>
<accession>A0A0M3HFH1</accession>
<name>A0A0M3HFH1_ASCLU</name>
<reference evidence="2" key="1">
    <citation type="submission" date="2017-02" db="UniProtKB">
        <authorList>
            <consortium name="WormBaseParasite"/>
        </authorList>
    </citation>
    <scope>IDENTIFICATION</scope>
</reference>
<keyword evidence="1" id="KW-1185">Reference proteome</keyword>
<sequence length="99" mass="11548">MLKKYLAIRDSTFIILHYSIHSNSYGRVARELRGYSLYHDHDIPKIERNGPESSRHQPQSRLFLLQTWARSQTSHPTTLALLTETPPKINFHTKSSTMK</sequence>
<organism evidence="1 2">
    <name type="scientific">Ascaris lumbricoides</name>
    <name type="common">Giant roundworm</name>
    <dbReference type="NCBI Taxonomy" id="6252"/>
    <lineage>
        <taxon>Eukaryota</taxon>
        <taxon>Metazoa</taxon>
        <taxon>Ecdysozoa</taxon>
        <taxon>Nematoda</taxon>
        <taxon>Chromadorea</taxon>
        <taxon>Rhabditida</taxon>
        <taxon>Spirurina</taxon>
        <taxon>Ascaridomorpha</taxon>
        <taxon>Ascaridoidea</taxon>
        <taxon>Ascarididae</taxon>
        <taxon>Ascaris</taxon>
    </lineage>
</organism>